<evidence type="ECO:0000256" key="3">
    <source>
        <dbReference type="ARBA" id="ARBA00022723"/>
    </source>
</evidence>
<keyword evidence="7" id="KW-0342">GTP-binding</keyword>
<comment type="similarity">
    <text evidence="1">Belongs to the SIMIBI class G3E GTPase family. HypB/HupM subfamily.</text>
</comment>
<dbReference type="CDD" id="cd05390">
    <property type="entry name" value="HypB"/>
    <property type="match status" value="1"/>
</dbReference>
<evidence type="ECO:0000256" key="2">
    <source>
        <dbReference type="ARBA" id="ARBA00022596"/>
    </source>
</evidence>
<feature type="compositionally biased region" description="Basic and acidic residues" evidence="9">
    <location>
        <begin position="76"/>
        <end position="122"/>
    </location>
</feature>
<dbReference type="NCBIfam" id="TIGR00073">
    <property type="entry name" value="hypB"/>
    <property type="match status" value="1"/>
</dbReference>
<evidence type="ECO:0000256" key="7">
    <source>
        <dbReference type="ARBA" id="ARBA00023134"/>
    </source>
</evidence>
<dbReference type="PANTHER" id="PTHR30134">
    <property type="entry name" value="HYDROGENASE PROTEIN ASSEMBLY PROTEIN, NICKEL CHAPERONE"/>
    <property type="match status" value="1"/>
</dbReference>
<keyword evidence="6" id="KW-0862">Zinc</keyword>
<keyword evidence="12" id="KW-1185">Reference proteome</keyword>
<evidence type="ECO:0000256" key="9">
    <source>
        <dbReference type="SAM" id="MobiDB-lite"/>
    </source>
</evidence>
<sequence>MCTTCGCSNTQGAAVTDLDAEEAAQAQVDAQSQSQATREAVAVGTREASYRRVSTHEEGHAHLHPQSHSHVHGQPHSHDLQHPHHHEHEHSHDGVHTHSHPHEHSHDGDHPHDHTHTHDHPHNHGSGHGTSITLEQDILAKNQLLAERNRGWLAGRSILALNLMSSPGAGKTTLLERTIHDLGETLPLTVIEGDQATLNDAERIHATGARVVQINTGRGCHLDAEMASRALTQLDPPMHSVVMIENVGNLVCPALFDLGEGAKVLILSVTEGEDKPIKYPHMFRACSLLLLNKIDLLPYLRFDVEKCIGYARRVNPGIEILRVSALSGEGMDAWYGWLRAKRVG</sequence>
<dbReference type="PANTHER" id="PTHR30134:SF2">
    <property type="entry name" value="HYDROGENASE MATURATION FACTOR HYPB"/>
    <property type="match status" value="1"/>
</dbReference>
<evidence type="ECO:0000313" key="11">
    <source>
        <dbReference type="EMBL" id="CAB3717549.1"/>
    </source>
</evidence>
<organism evidence="11 12">
    <name type="scientific">Paraburkholderia sediminicola</name>
    <dbReference type="NCBI Taxonomy" id="458836"/>
    <lineage>
        <taxon>Bacteria</taxon>
        <taxon>Pseudomonadati</taxon>
        <taxon>Pseudomonadota</taxon>
        <taxon>Betaproteobacteria</taxon>
        <taxon>Burkholderiales</taxon>
        <taxon>Burkholderiaceae</taxon>
        <taxon>Paraburkholderia</taxon>
    </lineage>
</organism>
<dbReference type="InterPro" id="IPR027417">
    <property type="entry name" value="P-loop_NTPase"/>
</dbReference>
<dbReference type="SUPFAM" id="SSF52540">
    <property type="entry name" value="P-loop containing nucleoside triphosphate hydrolases"/>
    <property type="match status" value="1"/>
</dbReference>
<evidence type="ECO:0000256" key="1">
    <source>
        <dbReference type="ARBA" id="ARBA00006211"/>
    </source>
</evidence>
<feature type="compositionally biased region" description="Basic and acidic residues" evidence="9">
    <location>
        <begin position="48"/>
        <end position="61"/>
    </location>
</feature>
<keyword evidence="2" id="KW-0533">Nickel</keyword>
<keyword evidence="4" id="KW-0547">Nucleotide-binding</keyword>
<keyword evidence="3" id="KW-0479">Metal-binding</keyword>
<evidence type="ECO:0000256" key="8">
    <source>
        <dbReference type="ARBA" id="ARBA00035238"/>
    </source>
</evidence>
<evidence type="ECO:0000256" key="4">
    <source>
        <dbReference type="ARBA" id="ARBA00022741"/>
    </source>
</evidence>
<name>A0A6J5BW76_9BURK</name>
<feature type="domain" description="CobW/HypB/UreG nucleotide-binding" evidence="10">
    <location>
        <begin position="162"/>
        <end position="321"/>
    </location>
</feature>
<dbReference type="GO" id="GO:0016151">
    <property type="term" value="F:nickel cation binding"/>
    <property type="evidence" value="ECO:0007669"/>
    <property type="project" value="InterPro"/>
</dbReference>
<dbReference type="GO" id="GO:0008270">
    <property type="term" value="F:zinc ion binding"/>
    <property type="evidence" value="ECO:0007669"/>
    <property type="project" value="TreeGrafter"/>
</dbReference>
<dbReference type="Gene3D" id="3.40.50.300">
    <property type="entry name" value="P-loop containing nucleotide triphosphate hydrolases"/>
    <property type="match status" value="1"/>
</dbReference>
<dbReference type="GeneID" id="97043244"/>
<evidence type="ECO:0000313" key="12">
    <source>
        <dbReference type="Proteomes" id="UP000494255"/>
    </source>
</evidence>
<dbReference type="AlphaFoldDB" id="A0A6J5BW76"/>
<dbReference type="InterPro" id="IPR003495">
    <property type="entry name" value="CobW/HypB/UreG_nucleotide-bd"/>
</dbReference>
<keyword evidence="5" id="KW-0378">Hydrolase</keyword>
<dbReference type="GO" id="GO:0005525">
    <property type="term" value="F:GTP binding"/>
    <property type="evidence" value="ECO:0007669"/>
    <property type="project" value="UniProtKB-KW"/>
</dbReference>
<dbReference type="RefSeq" id="WP_175052514.1">
    <property type="nucleotide sequence ID" value="NZ_CADIKC010000006.1"/>
</dbReference>
<dbReference type="Proteomes" id="UP000494255">
    <property type="component" value="Unassembled WGS sequence"/>
</dbReference>
<evidence type="ECO:0000256" key="6">
    <source>
        <dbReference type="ARBA" id="ARBA00022833"/>
    </source>
</evidence>
<protein>
    <recommendedName>
        <fullName evidence="8">Hydrogenase maturation factor HypB</fullName>
    </recommendedName>
</protein>
<dbReference type="GO" id="GO:0051604">
    <property type="term" value="P:protein maturation"/>
    <property type="evidence" value="ECO:0007669"/>
    <property type="project" value="InterPro"/>
</dbReference>
<dbReference type="InterPro" id="IPR004392">
    <property type="entry name" value="Hyd_mat_HypB"/>
</dbReference>
<feature type="region of interest" description="Disordered" evidence="9">
    <location>
        <begin position="29"/>
        <end position="130"/>
    </location>
</feature>
<dbReference type="EMBL" id="CADIKC010000006">
    <property type="protein sequence ID" value="CAB3717549.1"/>
    <property type="molecule type" value="Genomic_DNA"/>
</dbReference>
<accession>A0A6J5BW76</accession>
<proteinExistence type="inferred from homology"/>
<gene>
    <name evidence="11" type="primary">hypB</name>
    <name evidence="11" type="ORF">LMG24238_04636</name>
</gene>
<reference evidence="11 12" key="1">
    <citation type="submission" date="2020-04" db="EMBL/GenBank/DDBJ databases">
        <authorList>
            <person name="De Canck E."/>
        </authorList>
    </citation>
    <scope>NUCLEOTIDE SEQUENCE [LARGE SCALE GENOMIC DNA]</scope>
    <source>
        <strain evidence="11 12">LMG 24238</strain>
    </source>
</reference>
<evidence type="ECO:0000256" key="5">
    <source>
        <dbReference type="ARBA" id="ARBA00022801"/>
    </source>
</evidence>
<evidence type="ECO:0000259" key="10">
    <source>
        <dbReference type="Pfam" id="PF02492"/>
    </source>
</evidence>
<feature type="compositionally biased region" description="Basic residues" evidence="9">
    <location>
        <begin position="62"/>
        <end position="75"/>
    </location>
</feature>
<dbReference type="GO" id="GO:0003924">
    <property type="term" value="F:GTPase activity"/>
    <property type="evidence" value="ECO:0007669"/>
    <property type="project" value="InterPro"/>
</dbReference>
<dbReference type="Pfam" id="PF02492">
    <property type="entry name" value="cobW"/>
    <property type="match status" value="1"/>
</dbReference>